<comment type="caution">
    <text evidence="11">The sequence shown here is derived from an EMBL/GenBank/DDBJ whole genome shotgun (WGS) entry which is preliminary data.</text>
</comment>
<feature type="domain" description="Mechanosensitive ion channel transmembrane helices 2/3" evidence="10">
    <location>
        <begin position="68"/>
        <end position="109"/>
    </location>
</feature>
<dbReference type="InterPro" id="IPR049278">
    <property type="entry name" value="MS_channel_C"/>
</dbReference>
<feature type="transmembrane region" description="Helical" evidence="7">
    <location>
        <begin position="65"/>
        <end position="86"/>
    </location>
</feature>
<evidence type="ECO:0000256" key="3">
    <source>
        <dbReference type="ARBA" id="ARBA00022475"/>
    </source>
</evidence>
<dbReference type="InterPro" id="IPR011066">
    <property type="entry name" value="MscS_channel_C_sf"/>
</dbReference>
<evidence type="ECO:0000259" key="8">
    <source>
        <dbReference type="Pfam" id="PF00924"/>
    </source>
</evidence>
<feature type="transmembrane region" description="Helical" evidence="7">
    <location>
        <begin position="92"/>
        <end position="123"/>
    </location>
</feature>
<keyword evidence="3" id="KW-1003">Cell membrane</keyword>
<dbReference type="SUPFAM" id="SSF50182">
    <property type="entry name" value="Sm-like ribonucleoproteins"/>
    <property type="match status" value="1"/>
</dbReference>
<evidence type="ECO:0000313" key="12">
    <source>
        <dbReference type="Proteomes" id="UP000663981"/>
    </source>
</evidence>
<feature type="domain" description="Mechanosensitive ion channel MscS C-terminal" evidence="9">
    <location>
        <begin position="182"/>
        <end position="265"/>
    </location>
</feature>
<dbReference type="EMBL" id="JAGDEL010000024">
    <property type="protein sequence ID" value="MBO1514594.1"/>
    <property type="molecule type" value="Genomic_DNA"/>
</dbReference>
<comment type="subcellular location">
    <subcellularLocation>
        <location evidence="1">Cell membrane</location>
        <topology evidence="1">Multi-pass membrane protein</topology>
    </subcellularLocation>
</comment>
<dbReference type="InterPro" id="IPR045276">
    <property type="entry name" value="YbiO_bact"/>
</dbReference>
<dbReference type="RefSeq" id="WP_207981503.1">
    <property type="nucleotide sequence ID" value="NZ_JAGDEL010000024.1"/>
</dbReference>
<dbReference type="PANTHER" id="PTHR30460:SF0">
    <property type="entry name" value="MODERATE CONDUCTANCE MECHANOSENSITIVE CHANNEL YBIO"/>
    <property type="match status" value="1"/>
</dbReference>
<evidence type="ECO:0000256" key="5">
    <source>
        <dbReference type="ARBA" id="ARBA00022989"/>
    </source>
</evidence>
<keyword evidence="5 7" id="KW-1133">Transmembrane helix</keyword>
<feature type="domain" description="Mechanosensitive ion channel MscS" evidence="8">
    <location>
        <begin position="111"/>
        <end position="175"/>
    </location>
</feature>
<dbReference type="Gene3D" id="1.10.287.1260">
    <property type="match status" value="1"/>
</dbReference>
<dbReference type="Pfam" id="PF00924">
    <property type="entry name" value="MS_channel_2nd"/>
    <property type="match status" value="1"/>
</dbReference>
<proteinExistence type="inferred from homology"/>
<comment type="similarity">
    <text evidence="2">Belongs to the MscS (TC 1.A.23) family.</text>
</comment>
<dbReference type="SUPFAM" id="SSF82689">
    <property type="entry name" value="Mechanosensitive channel protein MscS (YggB), C-terminal domain"/>
    <property type="match status" value="1"/>
</dbReference>
<dbReference type="InterPro" id="IPR049142">
    <property type="entry name" value="MS_channel_1st"/>
</dbReference>
<feature type="transmembrane region" description="Helical" evidence="7">
    <location>
        <begin position="12"/>
        <end position="37"/>
    </location>
</feature>
<gene>
    <name evidence="11" type="ORF">I7822_23475</name>
</gene>
<dbReference type="InterPro" id="IPR011014">
    <property type="entry name" value="MscS_channel_TM-2"/>
</dbReference>
<keyword evidence="6 7" id="KW-0472">Membrane</keyword>
<evidence type="ECO:0000313" key="11">
    <source>
        <dbReference type="EMBL" id="MBO1514594.1"/>
    </source>
</evidence>
<dbReference type="Gene3D" id="3.30.70.100">
    <property type="match status" value="1"/>
</dbReference>
<evidence type="ECO:0000256" key="4">
    <source>
        <dbReference type="ARBA" id="ARBA00022692"/>
    </source>
</evidence>
<dbReference type="InterPro" id="IPR023408">
    <property type="entry name" value="MscS_beta-dom_sf"/>
</dbReference>
<dbReference type="Gene3D" id="2.30.30.60">
    <property type="match status" value="1"/>
</dbReference>
<evidence type="ECO:0000256" key="6">
    <source>
        <dbReference type="ARBA" id="ARBA00023136"/>
    </source>
</evidence>
<evidence type="ECO:0000259" key="10">
    <source>
        <dbReference type="Pfam" id="PF21088"/>
    </source>
</evidence>
<accession>A0ABS3N8J2</accession>
<sequence length="278" mass="30579">MDLLEGIDWSYLLTNAGIIILKLVGIIIAFLIVKAVGSRIVNKMFQRLQERDNISAGRALTLQSLSLNILSYVLIFMFVVMVFEVFNYDATALLAGAGVIGLAIGFGAQGLVSDVVTGFFLLLEKQIDVEDYVTVASFDGIVEQVGLRTTQIRGFDGTLHYVPNREITNVSNHSRGNMRALVDIGISYDDDIDRAIAVLQTVCDKFAAEDASIVDGPNVLGVQALGASDVVIRILAKTENMKQWEVERNLRKAMKEALEANGIEIPFPHQVYVEKKIQ</sequence>
<dbReference type="Proteomes" id="UP000663981">
    <property type="component" value="Unassembled WGS sequence"/>
</dbReference>
<evidence type="ECO:0000259" key="9">
    <source>
        <dbReference type="Pfam" id="PF21082"/>
    </source>
</evidence>
<dbReference type="PANTHER" id="PTHR30460">
    <property type="entry name" value="MODERATE CONDUCTANCE MECHANOSENSITIVE CHANNEL YBIO"/>
    <property type="match status" value="1"/>
</dbReference>
<reference evidence="11 12" key="1">
    <citation type="submission" date="2021-03" db="EMBL/GenBank/DDBJ databases">
        <title>Whole genome sequence of Metabacillus bambusae BG109.</title>
        <authorList>
            <person name="Jeong J.W."/>
        </authorList>
    </citation>
    <scope>NUCLEOTIDE SEQUENCE [LARGE SCALE GENOMIC DNA]</scope>
    <source>
        <strain evidence="11 12">BG109</strain>
    </source>
</reference>
<dbReference type="InterPro" id="IPR006685">
    <property type="entry name" value="MscS_channel_2nd"/>
</dbReference>
<protein>
    <submittedName>
        <fullName evidence="11">Mechanosensitive ion channel family protein</fullName>
    </submittedName>
</protein>
<dbReference type="InterPro" id="IPR010920">
    <property type="entry name" value="LSM_dom_sf"/>
</dbReference>
<dbReference type="Pfam" id="PF21088">
    <property type="entry name" value="MS_channel_1st"/>
    <property type="match status" value="1"/>
</dbReference>
<dbReference type="Pfam" id="PF21082">
    <property type="entry name" value="MS_channel_3rd"/>
    <property type="match status" value="1"/>
</dbReference>
<name>A0ABS3N8J2_9BACI</name>
<keyword evidence="12" id="KW-1185">Reference proteome</keyword>
<evidence type="ECO:0000256" key="7">
    <source>
        <dbReference type="SAM" id="Phobius"/>
    </source>
</evidence>
<evidence type="ECO:0000256" key="1">
    <source>
        <dbReference type="ARBA" id="ARBA00004651"/>
    </source>
</evidence>
<dbReference type="SUPFAM" id="SSF82861">
    <property type="entry name" value="Mechanosensitive channel protein MscS (YggB), transmembrane region"/>
    <property type="match status" value="1"/>
</dbReference>
<organism evidence="11 12">
    <name type="scientific">Metabacillus bambusae</name>
    <dbReference type="NCBI Taxonomy" id="2795218"/>
    <lineage>
        <taxon>Bacteria</taxon>
        <taxon>Bacillati</taxon>
        <taxon>Bacillota</taxon>
        <taxon>Bacilli</taxon>
        <taxon>Bacillales</taxon>
        <taxon>Bacillaceae</taxon>
        <taxon>Metabacillus</taxon>
    </lineage>
</organism>
<evidence type="ECO:0000256" key="2">
    <source>
        <dbReference type="ARBA" id="ARBA00008017"/>
    </source>
</evidence>
<keyword evidence="4 7" id="KW-0812">Transmembrane</keyword>